<organism evidence="1 2">
    <name type="scientific">Caballeronia sordidicola</name>
    <name type="common">Burkholderia sordidicola</name>
    <dbReference type="NCBI Taxonomy" id="196367"/>
    <lineage>
        <taxon>Bacteria</taxon>
        <taxon>Pseudomonadati</taxon>
        <taxon>Pseudomonadota</taxon>
        <taxon>Betaproteobacteria</taxon>
        <taxon>Burkholderiales</taxon>
        <taxon>Burkholderiaceae</taxon>
        <taxon>Caballeronia</taxon>
    </lineage>
</organism>
<dbReference type="Gene3D" id="1.10.30.50">
    <property type="match status" value="1"/>
</dbReference>
<accession>A0A226X117</accession>
<proteinExistence type="predicted"/>
<dbReference type="Proteomes" id="UP000214720">
    <property type="component" value="Unassembled WGS sequence"/>
</dbReference>
<dbReference type="CDD" id="cd00085">
    <property type="entry name" value="HNHc"/>
    <property type="match status" value="1"/>
</dbReference>
<evidence type="ECO:0008006" key="3">
    <source>
        <dbReference type="Google" id="ProtNLM"/>
    </source>
</evidence>
<dbReference type="EMBL" id="MTHB01000120">
    <property type="protein sequence ID" value="OXC76690.1"/>
    <property type="molecule type" value="Genomic_DNA"/>
</dbReference>
<comment type="caution">
    <text evidence="1">The sequence shown here is derived from an EMBL/GenBank/DDBJ whole genome shotgun (WGS) entry which is preliminary data.</text>
</comment>
<reference evidence="2" key="1">
    <citation type="submission" date="2017-01" db="EMBL/GenBank/DDBJ databases">
        <title>Genome Analysis of Deinococcus marmoris KOPRI26562.</title>
        <authorList>
            <person name="Kim J.H."/>
            <person name="Oh H.-M."/>
        </authorList>
    </citation>
    <scope>NUCLEOTIDE SEQUENCE [LARGE SCALE GENOMIC DNA]</scope>
    <source>
        <strain evidence="2">PAMC 26633</strain>
    </source>
</reference>
<dbReference type="RefSeq" id="WP_089162180.1">
    <property type="nucleotide sequence ID" value="NZ_MTHB01000120.1"/>
</dbReference>
<gene>
    <name evidence="1" type="ORF">BSU04_20590</name>
</gene>
<protein>
    <recommendedName>
        <fullName evidence="3">HNH endonuclease</fullName>
    </recommendedName>
</protein>
<sequence>MSKRYRGKRCVYCGRPGVSDTGDHVVARGFFLPSERADLPQVPACARCNNEKSRLEHHLLTVLPFGARHAAAAHTLDEMVPGRLQKNARLHRDLLAGWDTRWLGAYGQPWVEQRILPLDSRLVTHLCEFMMIGLAWYHWQADLAPPSQVRAEFFSPGGAATFETLFANQRWGARLDESLGGGTFAYRAAQDPNAPSRTIWRFAIYGGLVMSGAAGQPTIQADAVFALSNPSPRGLNPVQGA</sequence>
<dbReference type="OrthoDB" id="9015736at2"/>
<evidence type="ECO:0000313" key="2">
    <source>
        <dbReference type="Proteomes" id="UP000214720"/>
    </source>
</evidence>
<dbReference type="AlphaFoldDB" id="A0A226X117"/>
<evidence type="ECO:0000313" key="1">
    <source>
        <dbReference type="EMBL" id="OXC76690.1"/>
    </source>
</evidence>
<dbReference type="InterPro" id="IPR003615">
    <property type="entry name" value="HNH_nuc"/>
</dbReference>
<name>A0A226X117_CABSO</name>